<keyword evidence="1" id="KW-0472">Membrane</keyword>
<dbReference type="PROSITE" id="PS51257">
    <property type="entry name" value="PROKAR_LIPOPROTEIN"/>
    <property type="match status" value="1"/>
</dbReference>
<organism evidence="2 3">
    <name type="scientific">Xanthomonas campestris pv. campestris (strain 8004)</name>
    <dbReference type="NCBI Taxonomy" id="314565"/>
    <lineage>
        <taxon>Bacteria</taxon>
        <taxon>Pseudomonadati</taxon>
        <taxon>Pseudomonadota</taxon>
        <taxon>Gammaproteobacteria</taxon>
        <taxon>Lysobacterales</taxon>
        <taxon>Lysobacteraceae</taxon>
        <taxon>Xanthomonas</taxon>
    </lineage>
</organism>
<dbReference type="AlphaFoldDB" id="A0A0H2X335"/>
<accession>A0A0H2X335</accession>
<dbReference type="KEGG" id="xcb:XC_0217"/>
<name>A0A0H2X335_XANC8</name>
<dbReference type="Proteomes" id="UP000000420">
    <property type="component" value="Chromosome"/>
</dbReference>
<keyword evidence="1" id="KW-0812">Transmembrane</keyword>
<feature type="transmembrane region" description="Helical" evidence="1">
    <location>
        <begin position="9"/>
        <end position="31"/>
    </location>
</feature>
<dbReference type="HOGENOM" id="CLU_2526664_0_0_6"/>
<evidence type="ECO:0000313" key="2">
    <source>
        <dbReference type="EMBL" id="AAY47304.1"/>
    </source>
</evidence>
<gene>
    <name evidence="2" type="ordered locus">XC_0217</name>
</gene>
<reference evidence="2 3" key="1">
    <citation type="journal article" date="2005" name="Genome Res.">
        <title>Comparative and functional genomic analyses of the pathogenicity of phytopathogen Xanthomonas campestris pv. campestris.</title>
        <authorList>
            <person name="Qian W."/>
            <person name="Jia Y."/>
            <person name="Ren S.X."/>
            <person name="He Y.Q."/>
            <person name="Feng J.X."/>
            <person name="Lu L.F."/>
            <person name="Sun Q."/>
            <person name="Ying G."/>
            <person name="Tang D.J."/>
            <person name="Tang H."/>
            <person name="Wu W."/>
            <person name="Hao P."/>
            <person name="Wang L."/>
            <person name="Jiang B.L."/>
            <person name="Zeng S."/>
            <person name="Gu W.Y."/>
            <person name="Lu G."/>
            <person name="Rong L."/>
            <person name="Tian Y."/>
            <person name="Yao Z."/>
            <person name="Fu G."/>
            <person name="Chen B."/>
            <person name="Fang R."/>
            <person name="Qiang B."/>
            <person name="Chen Z."/>
            <person name="Zhao G.P."/>
            <person name="Tang J.L."/>
            <person name="He C."/>
        </authorList>
    </citation>
    <scope>NUCLEOTIDE SEQUENCE [LARGE SCALE GENOMIC DNA]</scope>
    <source>
        <strain evidence="2 3">8004</strain>
    </source>
</reference>
<sequence length="84" mass="9325">MPRSLLRQLLLIWIVIVAACIDVASMLYGLYQQTEGVRLDQARQQLQAQCGRIVQRYTGASEAARAGDNGAGLAAVVVRWWPLR</sequence>
<proteinExistence type="predicted"/>
<protein>
    <submittedName>
        <fullName evidence="2">Uncharacterized protein</fullName>
    </submittedName>
</protein>
<dbReference type="EMBL" id="CP000050">
    <property type="protein sequence ID" value="AAY47304.1"/>
    <property type="molecule type" value="Genomic_DNA"/>
</dbReference>
<evidence type="ECO:0000313" key="3">
    <source>
        <dbReference type="Proteomes" id="UP000000420"/>
    </source>
</evidence>
<keyword evidence="1" id="KW-1133">Transmembrane helix</keyword>
<evidence type="ECO:0000256" key="1">
    <source>
        <dbReference type="SAM" id="Phobius"/>
    </source>
</evidence>